<evidence type="ECO:0000259" key="8">
    <source>
        <dbReference type="PROSITE" id="PS52029"/>
    </source>
</evidence>
<feature type="active site" description="Proton donor/acceptor" evidence="7">
    <location>
        <position position="329"/>
    </location>
</feature>
<dbReference type="SUPFAM" id="SSF141523">
    <property type="entry name" value="L,D-transpeptidase catalytic domain-like"/>
    <property type="match status" value="1"/>
</dbReference>
<evidence type="ECO:0000256" key="2">
    <source>
        <dbReference type="ARBA" id="ARBA00022679"/>
    </source>
</evidence>
<evidence type="ECO:0000256" key="7">
    <source>
        <dbReference type="PROSITE-ProRule" id="PRU01373"/>
    </source>
</evidence>
<protein>
    <submittedName>
        <fullName evidence="9">Lipoprotein-anchoring transpeptidase ErfK/SrfK</fullName>
    </submittedName>
</protein>
<dbReference type="InterPro" id="IPR050979">
    <property type="entry name" value="LD-transpeptidase"/>
</dbReference>
<evidence type="ECO:0000256" key="6">
    <source>
        <dbReference type="ARBA" id="ARBA00023316"/>
    </source>
</evidence>
<dbReference type="GO" id="GO:0008360">
    <property type="term" value="P:regulation of cell shape"/>
    <property type="evidence" value="ECO:0007669"/>
    <property type="project" value="UniProtKB-UniRule"/>
</dbReference>
<dbReference type="Pfam" id="PF03734">
    <property type="entry name" value="YkuD"/>
    <property type="match status" value="1"/>
</dbReference>
<dbReference type="AlphaFoldDB" id="A0A4Q7L4P3"/>
<keyword evidence="2" id="KW-0808">Transferase</keyword>
<proteinExistence type="predicted"/>
<dbReference type="Proteomes" id="UP000294257">
    <property type="component" value="Unassembled WGS sequence"/>
</dbReference>
<dbReference type="EMBL" id="SGWQ01000001">
    <property type="protein sequence ID" value="RZS44599.1"/>
    <property type="molecule type" value="Genomic_DNA"/>
</dbReference>
<dbReference type="PROSITE" id="PS52029">
    <property type="entry name" value="LD_TPASE"/>
    <property type="match status" value="1"/>
</dbReference>
<dbReference type="Gene3D" id="2.60.40.3780">
    <property type="match status" value="1"/>
</dbReference>
<dbReference type="Gene3D" id="2.60.40.3710">
    <property type="match status" value="1"/>
</dbReference>
<accession>A0A4Q7L4P3</accession>
<dbReference type="Gene3D" id="2.40.440.10">
    <property type="entry name" value="L,D-transpeptidase catalytic domain-like"/>
    <property type="match status" value="1"/>
</dbReference>
<dbReference type="InterPro" id="IPR005490">
    <property type="entry name" value="LD_TPept_cat_dom"/>
</dbReference>
<dbReference type="GO" id="GO:0071555">
    <property type="term" value="P:cell wall organization"/>
    <property type="evidence" value="ECO:0007669"/>
    <property type="project" value="UniProtKB-UniRule"/>
</dbReference>
<comment type="pathway">
    <text evidence="1 7">Cell wall biogenesis; peptidoglycan biosynthesis.</text>
</comment>
<dbReference type="GO" id="GO:0016746">
    <property type="term" value="F:acyltransferase activity"/>
    <property type="evidence" value="ECO:0007669"/>
    <property type="project" value="UniProtKB-KW"/>
</dbReference>
<gene>
    <name evidence="9" type="ORF">EV193_101475</name>
</gene>
<evidence type="ECO:0000313" key="10">
    <source>
        <dbReference type="Proteomes" id="UP000294257"/>
    </source>
</evidence>
<keyword evidence="6 7" id="KW-0961">Cell wall biogenesis/degradation</keyword>
<comment type="caution">
    <text evidence="9">The sequence shown here is derived from an EMBL/GenBank/DDBJ whole genome shotgun (WGS) entry which is preliminary data.</text>
</comment>
<feature type="domain" description="L,D-TPase catalytic" evidence="8">
    <location>
        <begin position="250"/>
        <end position="371"/>
    </location>
</feature>
<keyword evidence="9" id="KW-0449">Lipoprotein</keyword>
<dbReference type="PROSITE" id="PS51257">
    <property type="entry name" value="PROKAR_LIPOPROTEIN"/>
    <property type="match status" value="1"/>
</dbReference>
<dbReference type="PANTHER" id="PTHR30582:SF2">
    <property type="entry name" value="L,D-TRANSPEPTIDASE YCIB-RELATED"/>
    <property type="match status" value="1"/>
</dbReference>
<keyword evidence="3 7" id="KW-0133">Cell shape</keyword>
<dbReference type="UniPathway" id="UPA00219"/>
<evidence type="ECO:0000256" key="1">
    <source>
        <dbReference type="ARBA" id="ARBA00004752"/>
    </source>
</evidence>
<dbReference type="CDD" id="cd13432">
    <property type="entry name" value="LDT_IgD_like_2"/>
    <property type="match status" value="1"/>
</dbReference>
<dbReference type="GO" id="GO:0005576">
    <property type="term" value="C:extracellular region"/>
    <property type="evidence" value="ECO:0007669"/>
    <property type="project" value="TreeGrafter"/>
</dbReference>
<keyword evidence="5" id="KW-0012">Acyltransferase</keyword>
<evidence type="ECO:0000256" key="4">
    <source>
        <dbReference type="ARBA" id="ARBA00022984"/>
    </source>
</evidence>
<dbReference type="Pfam" id="PF17964">
    <property type="entry name" value="Big_10"/>
    <property type="match status" value="1"/>
</dbReference>
<evidence type="ECO:0000313" key="9">
    <source>
        <dbReference type="EMBL" id="RZS44599.1"/>
    </source>
</evidence>
<dbReference type="GO" id="GO:0071972">
    <property type="term" value="F:peptidoglycan L,D-transpeptidase activity"/>
    <property type="evidence" value="ECO:0007669"/>
    <property type="project" value="TreeGrafter"/>
</dbReference>
<dbReference type="InterPro" id="IPR038063">
    <property type="entry name" value="Transpep_catalytic_dom"/>
</dbReference>
<dbReference type="GO" id="GO:0018104">
    <property type="term" value="P:peptidoglycan-protein cross-linking"/>
    <property type="evidence" value="ECO:0007669"/>
    <property type="project" value="TreeGrafter"/>
</dbReference>
<keyword evidence="4 7" id="KW-0573">Peptidoglycan synthesis</keyword>
<name>A0A4Q7L4P3_9PSEU</name>
<evidence type="ECO:0000256" key="3">
    <source>
        <dbReference type="ARBA" id="ARBA00022960"/>
    </source>
</evidence>
<organism evidence="9 10">
    <name type="scientific">Herbihabitans rhizosphaerae</name>
    <dbReference type="NCBI Taxonomy" id="1872711"/>
    <lineage>
        <taxon>Bacteria</taxon>
        <taxon>Bacillati</taxon>
        <taxon>Actinomycetota</taxon>
        <taxon>Actinomycetes</taxon>
        <taxon>Pseudonocardiales</taxon>
        <taxon>Pseudonocardiaceae</taxon>
        <taxon>Herbihabitans</taxon>
    </lineage>
</organism>
<keyword evidence="10" id="KW-1185">Reference proteome</keyword>
<sequence length="400" mass="42905">MRGTRVQVRFRVLGALIALLGVFVLAGCTGDGDGGGGGTSGSGDKTPDAPPKAKILAEPLLDAKEVPVTAPVKLTVVEGTLTEATLANSEGKPVAGAIAPDKLSWTNTEVLGFGKTYTYTAKATGTDNKTVELRGSFTTMNPAKQIRATLNPGDNATVGVGMPVSVKFDTPVASKAAKAAVERALLVQTSVPVEGSWGWLHDRQVDWRPKDYWPANTKVTVNAKLYGLDYGNGAYGRADVSTKFTIGRNQVVKLHTPSHQMVVQRGGATVATYPASFGKDHDPNLNTPNGTMIVMAKAPTERFDNARYGYVNVWKKWAVRFSNHGEFIHENEENRGNIGKVNTSHGCANLLEPDAKAYFDSAMVGDPVEVTGSQATMPRSSDVNDWLFPWPQWQSMSALR</sequence>
<reference evidence="9 10" key="1">
    <citation type="submission" date="2019-02" db="EMBL/GenBank/DDBJ databases">
        <title>Genomic Encyclopedia of Type Strains, Phase IV (KMG-IV): sequencing the most valuable type-strain genomes for metagenomic binning, comparative biology and taxonomic classification.</title>
        <authorList>
            <person name="Goeker M."/>
        </authorList>
    </citation>
    <scope>NUCLEOTIDE SEQUENCE [LARGE SCALE GENOMIC DNA]</scope>
    <source>
        <strain evidence="9 10">DSM 101727</strain>
    </source>
</reference>
<dbReference type="PANTHER" id="PTHR30582">
    <property type="entry name" value="L,D-TRANSPEPTIDASE"/>
    <property type="match status" value="1"/>
</dbReference>
<dbReference type="InterPro" id="IPR041280">
    <property type="entry name" value="Big_10"/>
</dbReference>
<feature type="active site" description="Nucleophile" evidence="7">
    <location>
        <position position="347"/>
    </location>
</feature>
<dbReference type="CDD" id="cd16913">
    <property type="entry name" value="YkuD_like"/>
    <property type="match status" value="1"/>
</dbReference>
<evidence type="ECO:0000256" key="5">
    <source>
        <dbReference type="ARBA" id="ARBA00023315"/>
    </source>
</evidence>
<dbReference type="RefSeq" id="WP_242613093.1">
    <property type="nucleotide sequence ID" value="NZ_SGWQ01000001.1"/>
</dbReference>